<accession>A0A979FUJ2</accession>
<dbReference type="GO" id="GO:0005634">
    <property type="term" value="C:nucleus"/>
    <property type="evidence" value="ECO:0007669"/>
    <property type="project" value="TreeGrafter"/>
</dbReference>
<sequence length="393" mass="43045">MNDDVSSMRTVSGKLTAGGLRASSLRASSLRAGGLRASSLRASSLRAGGLRASSLRASGLRPSSLRASSLRASSLRASSLRARRGALFLADFILHSCRGAAPHQGAPDAVDVRGRRVLEVASGVGLTSIVAAMAADSVVITDINRGNILRLIQLFTVVYNNDLMFTVVYNNDLMFTVVYNNDLMFTVVYNNDLMFTVVYNNDLMFTVVYNNDLMFTVVYNNDLMFTVVYNNDLMFTVVYNNDLMFTVVYNNDLTDAFFAAVHRLLSAPPCKTLLVALEKRYVFTTTEYDVVAPCYEYFLHRLDALTRDNPEAPASTCHGPLSRNISSTCPEAPASTCPEAPASTCPEAPASTCPGSRALHIHATCLDHASFPQYFVYDRTKELVLWTIRATLT</sequence>
<dbReference type="GeneID" id="108669479"/>
<dbReference type="InterPro" id="IPR038899">
    <property type="entry name" value="METTL22"/>
</dbReference>
<gene>
    <name evidence="2" type="primary">LOC108669479</name>
</gene>
<evidence type="ECO:0000313" key="1">
    <source>
        <dbReference type="Proteomes" id="UP000694843"/>
    </source>
</evidence>
<dbReference type="KEGG" id="hazt:108669479"/>
<protein>
    <submittedName>
        <fullName evidence="2">Uncharacterized protein LOC108669479</fullName>
    </submittedName>
</protein>
<proteinExistence type="predicted"/>
<name>A0A979FUJ2_HYAAZ</name>
<dbReference type="RefSeq" id="XP_047740899.1">
    <property type="nucleotide sequence ID" value="XM_047884943.1"/>
</dbReference>
<dbReference type="PANTHER" id="PTHR23108">
    <property type="entry name" value="METHYLTRANSFERASE-RELATED"/>
    <property type="match status" value="1"/>
</dbReference>
<dbReference type="InterPro" id="IPR029063">
    <property type="entry name" value="SAM-dependent_MTases_sf"/>
</dbReference>
<dbReference type="GO" id="GO:0008276">
    <property type="term" value="F:protein methyltransferase activity"/>
    <property type="evidence" value="ECO:0007669"/>
    <property type="project" value="InterPro"/>
</dbReference>
<reference evidence="2" key="1">
    <citation type="submission" date="2025-08" db="UniProtKB">
        <authorList>
            <consortium name="RefSeq"/>
        </authorList>
    </citation>
    <scope>IDENTIFICATION</scope>
    <source>
        <tissue evidence="2">Whole organism</tissue>
    </source>
</reference>
<dbReference type="AlphaFoldDB" id="A0A979FUJ2"/>
<dbReference type="PANTHER" id="PTHR23108:SF0">
    <property type="entry name" value="METHYLTRANSFERASE-LIKE PROTEIN 22"/>
    <property type="match status" value="1"/>
</dbReference>
<keyword evidence="1" id="KW-1185">Reference proteome</keyword>
<dbReference type="Proteomes" id="UP000694843">
    <property type="component" value="Unplaced"/>
</dbReference>
<dbReference type="SUPFAM" id="SSF53335">
    <property type="entry name" value="S-adenosyl-L-methionine-dependent methyltransferases"/>
    <property type="match status" value="1"/>
</dbReference>
<dbReference type="OrthoDB" id="46564at2759"/>
<organism evidence="1 2">
    <name type="scientific">Hyalella azteca</name>
    <name type="common">Amphipod</name>
    <dbReference type="NCBI Taxonomy" id="294128"/>
    <lineage>
        <taxon>Eukaryota</taxon>
        <taxon>Metazoa</taxon>
        <taxon>Ecdysozoa</taxon>
        <taxon>Arthropoda</taxon>
        <taxon>Crustacea</taxon>
        <taxon>Multicrustacea</taxon>
        <taxon>Malacostraca</taxon>
        <taxon>Eumalacostraca</taxon>
        <taxon>Peracarida</taxon>
        <taxon>Amphipoda</taxon>
        <taxon>Senticaudata</taxon>
        <taxon>Talitrida</taxon>
        <taxon>Talitroidea</taxon>
        <taxon>Hyalellidae</taxon>
        <taxon>Hyalella</taxon>
    </lineage>
</organism>
<evidence type="ECO:0000313" key="2">
    <source>
        <dbReference type="RefSeq" id="XP_047740899.1"/>
    </source>
</evidence>
<dbReference type="Gene3D" id="3.40.50.150">
    <property type="entry name" value="Vaccinia Virus protein VP39"/>
    <property type="match status" value="1"/>
</dbReference>